<name>A0ABU8N277_9PSEU</name>
<evidence type="ECO:0000313" key="3">
    <source>
        <dbReference type="Proteomes" id="UP001370100"/>
    </source>
</evidence>
<gene>
    <name evidence="2" type="ORF">WCD41_08440</name>
</gene>
<proteinExistence type="predicted"/>
<evidence type="ECO:0000256" key="1">
    <source>
        <dbReference type="SAM" id="MobiDB-lite"/>
    </source>
</evidence>
<organism evidence="2 3">
    <name type="scientific">Actinomycetospora aeridis</name>
    <dbReference type="NCBI Taxonomy" id="3129231"/>
    <lineage>
        <taxon>Bacteria</taxon>
        <taxon>Bacillati</taxon>
        <taxon>Actinomycetota</taxon>
        <taxon>Actinomycetes</taxon>
        <taxon>Pseudonocardiales</taxon>
        <taxon>Pseudonocardiaceae</taxon>
        <taxon>Actinomycetospora</taxon>
    </lineage>
</organism>
<reference evidence="2 3" key="1">
    <citation type="submission" date="2024-03" db="EMBL/GenBank/DDBJ databases">
        <title>Actinomycetospora sp. OC33-EN06, a novel actinomycete isolated from wild orchid (Aerides multiflora).</title>
        <authorList>
            <person name="Suriyachadkun C."/>
        </authorList>
    </citation>
    <scope>NUCLEOTIDE SEQUENCE [LARGE SCALE GENOMIC DNA]</scope>
    <source>
        <strain evidence="2 3">OC33-EN06</strain>
    </source>
</reference>
<protein>
    <submittedName>
        <fullName evidence="2">Uncharacterized protein</fullName>
    </submittedName>
</protein>
<sequence length="234" mass="24495">MESRTGSGSSWTPSFSEAERACHDVLLAMAGRLPDRLLWRLRDWLSCGAHVALRTALPRALLRHRVGVTEDERARLRAAVLAWGGPARLVDAVLHVDAAPEPVTAFTDPGAGPGWDDTDLVLRALAPVTAGVTAIRRAWRTVPGGSGETVRVVLVAADAAADRAALVGAVQRVLRARGAADPCVEVLGPSSQPSPYHRAALAAAEVLWRSSEGRVPSPTRAGVGAQAGELVGHG</sequence>
<accession>A0ABU8N277</accession>
<dbReference type="Proteomes" id="UP001370100">
    <property type="component" value="Unassembled WGS sequence"/>
</dbReference>
<keyword evidence="3" id="KW-1185">Reference proteome</keyword>
<evidence type="ECO:0000313" key="2">
    <source>
        <dbReference type="EMBL" id="MEJ2886480.1"/>
    </source>
</evidence>
<feature type="region of interest" description="Disordered" evidence="1">
    <location>
        <begin position="213"/>
        <end position="234"/>
    </location>
</feature>
<comment type="caution">
    <text evidence="2">The sequence shown here is derived from an EMBL/GenBank/DDBJ whole genome shotgun (WGS) entry which is preliminary data.</text>
</comment>
<dbReference type="EMBL" id="JBBEGL010000002">
    <property type="protein sequence ID" value="MEJ2886480.1"/>
    <property type="molecule type" value="Genomic_DNA"/>
</dbReference>
<dbReference type="RefSeq" id="WP_337712960.1">
    <property type="nucleotide sequence ID" value="NZ_JBBEGL010000002.1"/>
</dbReference>